<feature type="compositionally biased region" description="Low complexity" evidence="1">
    <location>
        <begin position="41"/>
        <end position="51"/>
    </location>
</feature>
<gene>
    <name evidence="3" type="ORF">KIH74_18950</name>
</gene>
<dbReference type="RefSeq" id="WP_214157301.1">
    <property type="nucleotide sequence ID" value="NZ_JAHBAY010000007.1"/>
</dbReference>
<keyword evidence="2" id="KW-0732">Signal</keyword>
<proteinExistence type="predicted"/>
<evidence type="ECO:0000256" key="2">
    <source>
        <dbReference type="SAM" id="SignalP"/>
    </source>
</evidence>
<reference evidence="3 4" key="1">
    <citation type="submission" date="2021-05" db="EMBL/GenBank/DDBJ databases">
        <title>Kineosporia and Streptomyces sp. nov. two new marine actinobacteria isolated from Coral.</title>
        <authorList>
            <person name="Buangrab K."/>
            <person name="Sutthacheep M."/>
            <person name="Yeemin T."/>
            <person name="Harunari E."/>
            <person name="Igarashi Y."/>
            <person name="Kanchanasin P."/>
            <person name="Tanasupawat S."/>
            <person name="Phongsopitanun W."/>
        </authorList>
    </citation>
    <scope>NUCLEOTIDE SEQUENCE [LARGE SCALE GENOMIC DNA]</scope>
    <source>
        <strain evidence="3 4">J2-2</strain>
    </source>
</reference>
<feature type="region of interest" description="Disordered" evidence="1">
    <location>
        <begin position="26"/>
        <end position="57"/>
    </location>
</feature>
<protein>
    <recommendedName>
        <fullName evidence="5">Peptidase MA superfamily protein</fullName>
    </recommendedName>
</protein>
<evidence type="ECO:0008006" key="5">
    <source>
        <dbReference type="Google" id="ProtNLM"/>
    </source>
</evidence>
<feature type="signal peptide" evidence="2">
    <location>
        <begin position="1"/>
        <end position="22"/>
    </location>
</feature>
<evidence type="ECO:0000313" key="3">
    <source>
        <dbReference type="EMBL" id="MBT0771025.1"/>
    </source>
</evidence>
<name>A0ABS5TJ37_9ACTN</name>
<accession>A0ABS5TJ37</accession>
<keyword evidence="4" id="KW-1185">Reference proteome</keyword>
<sequence>MRRLPMLGVLLLLALLTMTIMDGDAPATGPASSDGGGAGPGSSSSMTGTATEPDGPAQVTALSSRCRVTGPAAQEALVDQLADLCVSAAATVDEAWGTQWAQGTARRTHLAVAAGTADLAGLLGHDDTTGLADTAAVTAGPRRAPADAVYVNGPAFESLTELGREVVLTHELVHVATRATGDFDAPTWLEEGYADYVAYRGTGLDPDQVAGEALNASLPGELPTTDDFDGSGADVAYGRSWIAVTVLARRLGSDTELMSFYRRAAASGVEQALAQAGFGDLATFVKAWREEISTLRDDAG</sequence>
<feature type="chain" id="PRO_5047369270" description="Peptidase MA superfamily protein" evidence="2">
    <location>
        <begin position="23"/>
        <end position="300"/>
    </location>
</feature>
<dbReference type="Proteomes" id="UP001197247">
    <property type="component" value="Unassembled WGS sequence"/>
</dbReference>
<comment type="caution">
    <text evidence="3">The sequence shown here is derived from an EMBL/GenBank/DDBJ whole genome shotgun (WGS) entry which is preliminary data.</text>
</comment>
<evidence type="ECO:0000313" key="4">
    <source>
        <dbReference type="Proteomes" id="UP001197247"/>
    </source>
</evidence>
<organism evidence="3 4">
    <name type="scientific">Kineosporia corallincola</name>
    <dbReference type="NCBI Taxonomy" id="2835133"/>
    <lineage>
        <taxon>Bacteria</taxon>
        <taxon>Bacillati</taxon>
        <taxon>Actinomycetota</taxon>
        <taxon>Actinomycetes</taxon>
        <taxon>Kineosporiales</taxon>
        <taxon>Kineosporiaceae</taxon>
        <taxon>Kineosporia</taxon>
    </lineage>
</organism>
<dbReference type="EMBL" id="JAHBAY010000007">
    <property type="protein sequence ID" value="MBT0771025.1"/>
    <property type="molecule type" value="Genomic_DNA"/>
</dbReference>
<evidence type="ECO:0000256" key="1">
    <source>
        <dbReference type="SAM" id="MobiDB-lite"/>
    </source>
</evidence>